<sequence length="102" mass="11602">MGLRLPAGWEFVSEAQAASLTNELKREVGEKHVLWQSMYHAIARSTQSDDVLFALDDSQSPFVLVHLTWQVGSRSEWPKAIFVKNGEHLHSIWQTALRGENE</sequence>
<organism evidence="1 2">
    <name type="scientific">Shimia sagamensis</name>
    <dbReference type="NCBI Taxonomy" id="1566352"/>
    <lineage>
        <taxon>Bacteria</taxon>
        <taxon>Pseudomonadati</taxon>
        <taxon>Pseudomonadota</taxon>
        <taxon>Alphaproteobacteria</taxon>
        <taxon>Rhodobacterales</taxon>
        <taxon>Roseobacteraceae</taxon>
    </lineage>
</organism>
<dbReference type="Proteomes" id="UP001157961">
    <property type="component" value="Unassembled WGS sequence"/>
</dbReference>
<dbReference type="EMBL" id="FXTY01000007">
    <property type="protein sequence ID" value="SMP30336.1"/>
    <property type="molecule type" value="Genomic_DNA"/>
</dbReference>
<gene>
    <name evidence="1" type="ORF">SAMN06265373_10726</name>
</gene>
<reference evidence="1 2" key="1">
    <citation type="submission" date="2017-05" db="EMBL/GenBank/DDBJ databases">
        <authorList>
            <person name="Varghese N."/>
            <person name="Submissions S."/>
        </authorList>
    </citation>
    <scope>NUCLEOTIDE SEQUENCE [LARGE SCALE GENOMIC DNA]</scope>
    <source>
        <strain evidence="1 2">DSM 29734</strain>
    </source>
</reference>
<comment type="caution">
    <text evidence="1">The sequence shown here is derived from an EMBL/GenBank/DDBJ whole genome shotgun (WGS) entry which is preliminary data.</text>
</comment>
<evidence type="ECO:0000313" key="2">
    <source>
        <dbReference type="Proteomes" id="UP001157961"/>
    </source>
</evidence>
<name>A0ABY1PAW3_9RHOB</name>
<evidence type="ECO:0000313" key="1">
    <source>
        <dbReference type="EMBL" id="SMP30336.1"/>
    </source>
</evidence>
<accession>A0ABY1PAW3</accession>
<dbReference type="RefSeq" id="WP_283427137.1">
    <property type="nucleotide sequence ID" value="NZ_FXTY01000007.1"/>
</dbReference>
<protein>
    <submittedName>
        <fullName evidence="1">Uncharacterized protein</fullName>
    </submittedName>
</protein>
<proteinExistence type="predicted"/>
<keyword evidence="2" id="KW-1185">Reference proteome</keyword>